<dbReference type="GO" id="GO:0031932">
    <property type="term" value="C:TORC2 complex"/>
    <property type="evidence" value="ECO:0007669"/>
    <property type="project" value="InterPro"/>
</dbReference>
<dbReference type="SMART" id="SM00320">
    <property type="entry name" value="WD40"/>
    <property type="match status" value="5"/>
</dbReference>
<evidence type="ECO:0000313" key="5">
    <source>
        <dbReference type="Proteomes" id="UP000248188"/>
    </source>
</evidence>
<keyword evidence="2" id="KW-0853">WD repeat</keyword>
<protein>
    <recommendedName>
        <fullName evidence="3">Novel STAND NTPase 1 domain-containing protein</fullName>
    </recommendedName>
</protein>
<dbReference type="SUPFAM" id="SSF50978">
    <property type="entry name" value="WD40 repeat-like"/>
    <property type="match status" value="2"/>
</dbReference>
<dbReference type="InterPro" id="IPR036322">
    <property type="entry name" value="WD40_repeat_dom_sf"/>
</dbReference>
<dbReference type="PANTHER" id="PTHR19842:SF0">
    <property type="entry name" value="TARGET OF RAPAMYCIN COMPLEX SUBUNIT LST8"/>
    <property type="match status" value="1"/>
</dbReference>
<comment type="caution">
    <text evidence="4">The sequence shown here is derived from an EMBL/GenBank/DDBJ whole genome shotgun (WGS) entry which is preliminary data.</text>
</comment>
<dbReference type="SUPFAM" id="SSF52540">
    <property type="entry name" value="P-loop containing nucleoside triphosphate hydrolases"/>
    <property type="match status" value="1"/>
</dbReference>
<comment type="similarity">
    <text evidence="1">Belongs to the WD repeat LST8 family.</text>
</comment>
<dbReference type="GO" id="GO:0031931">
    <property type="term" value="C:TORC1 complex"/>
    <property type="evidence" value="ECO:0007669"/>
    <property type="project" value="InterPro"/>
</dbReference>
<evidence type="ECO:0000313" key="4">
    <source>
        <dbReference type="EMBL" id="PYC29725.1"/>
    </source>
</evidence>
<sequence length="1213" mass="135172">MKSPYVGPGPFDQDHTLFGRDAELEELQWRLIADRIIVLYSPSGAGKTSLLMAKNGLIARVSDRFYAITGLRAGGGSGTDLSHNLLLQLASYGDTPVTEQDTLESYVERMTIPEGESSKRLLLIFDQFEEVFTCGASEEQQHTLFKQLGSLLSLERSPPDPLSRTPKRSVWLVISMREEYFSWLDPFRDLIPTRLNYTFRLLMLGIEQAIEAVRRPAMAEGVEFPSEDGEDAASLLVKRLGTKQVRTPDGRQISRESGTVEPVHIQVIWADLWQRLSDHGRQPVTRIQVADVRDYPLGTPLQDYCDKALESAAEDNQRGKCLRDWIDRRLLTFDGLRVARRVETGDDSDPRREELARLEAVHIIRQYSRDNGQWYELAHDRLASPIRRSIEAWRQAHLAAWQLLACAWHRDGERPAFFKSLSGASKRNIPKEATGQDYSPLEVRFIETYRREKRRRNMRNGIALLCLVAVSVITWNHFGQERNLLAARGTNAMQVALLSILGRDPAPDLGNLAALLGMQLQEAHPEWLSVNFQRLLGDQLTRAQGIERIVLQGSGPTRKIAQNERFLIIADIGEGRHSVEVLDLKQEQLPQPIDTIALKEAHPSGISAISIASDQYFLTADYKGTVSVWSSATRQFVKTLDTQNRGSAVKAMSWMEGKLFLGHNNGVVDVWQVDTFAESPKWLVGTNLQSRVSDLSPFDHGNAVAITDISSLDAVTLLSFRDGVKKKRTLLPQLKENGPGRAYYSVAVSPDERFIAASNRTGQVQVWRTSDNKGVASFHAHDRAVAQMRYLGDGSLLTAGWDGLLKRWSFTDEGKAVGEVLNSFAHQLAGLTLAPNQQEIHVSSERGDVFRILLNLDVHPIGRLVKGTSSAFGLVQTPGKPELMAAMSDGLSRYHLNEDGSATQTDFWPIPTVRSIARAETAGVQFVATQKQVLLIRDQEGSDAIPTTVFTAETLIDWIRSDEHGRLLIVKSGNSLRLLAFAKGYQHWCPVNFNQAPAETISLATFRPGSSEVVTTQKNTAQVWRFTGIDDDCKDVRLMPTNYAIPSGLGDFLTVGFSPSGQHLWLGTFTGQIYAVDLQNPSKDTTLLEGTSTLEPSALIASNDTLVVGDTRGRLYLYLPDKAGQSDTSNRLSLPLLINQHFHTSTIKSLDISADGRWLVSSSDTGTAIWDLRLETWKRKACELAGNRSFSSDEQKRYFRYIPAPPNPCSIPL</sequence>
<name>A0A9Q6IAD9_9PSED</name>
<gene>
    <name evidence="4" type="ORF">DMX08_29100</name>
</gene>
<dbReference type="Proteomes" id="UP000248188">
    <property type="component" value="Unassembled WGS sequence"/>
</dbReference>
<dbReference type="PANTHER" id="PTHR19842">
    <property type="entry name" value="G BETA-LIKE PROTEIN GBL"/>
    <property type="match status" value="1"/>
</dbReference>
<feature type="repeat" description="WD" evidence="2">
    <location>
        <begin position="599"/>
        <end position="639"/>
    </location>
</feature>
<dbReference type="PROSITE" id="PS50082">
    <property type="entry name" value="WD_REPEATS_2"/>
    <property type="match status" value="1"/>
</dbReference>
<proteinExistence type="inferred from homology"/>
<dbReference type="Pfam" id="PF00400">
    <property type="entry name" value="WD40"/>
    <property type="match status" value="2"/>
</dbReference>
<dbReference type="EMBL" id="QJRN01000027">
    <property type="protein sequence ID" value="PYC29725.1"/>
    <property type="molecule type" value="Genomic_DNA"/>
</dbReference>
<dbReference type="RefSeq" id="WP_110653585.1">
    <property type="nucleotide sequence ID" value="NZ_QJRN01000027.1"/>
</dbReference>
<dbReference type="InterPro" id="IPR027417">
    <property type="entry name" value="P-loop_NTPase"/>
</dbReference>
<dbReference type="Gene3D" id="3.40.50.300">
    <property type="entry name" value="P-loop containing nucleotide triphosphate hydrolases"/>
    <property type="match status" value="1"/>
</dbReference>
<dbReference type="InterPro" id="IPR015943">
    <property type="entry name" value="WD40/YVTN_repeat-like_dom_sf"/>
</dbReference>
<dbReference type="AlphaFoldDB" id="A0A9Q6IAD9"/>
<dbReference type="InterPro" id="IPR037588">
    <property type="entry name" value="MLST8"/>
</dbReference>
<feature type="domain" description="Novel STAND NTPase 1" evidence="3">
    <location>
        <begin position="4"/>
        <end position="227"/>
    </location>
</feature>
<reference evidence="4 5" key="1">
    <citation type="submission" date="2018-06" db="EMBL/GenBank/DDBJ databases">
        <title>Pseudomonas diversity within urban Lake Michigan freshwaters.</title>
        <authorList>
            <person name="Batrich M."/>
            <person name="Hatzopoulos T."/>
            <person name="Putonti C."/>
        </authorList>
    </citation>
    <scope>NUCLEOTIDE SEQUENCE [LARGE SCALE GENOMIC DNA]</scope>
    <source>
        <strain evidence="4 5">MB-090624</strain>
    </source>
</reference>
<dbReference type="Gene3D" id="2.130.10.10">
    <property type="entry name" value="YVTN repeat-like/Quinoprotein amine dehydrogenase"/>
    <property type="match status" value="2"/>
</dbReference>
<organism evidence="4 5">
    <name type="scientific">Pseudomonas protegens</name>
    <dbReference type="NCBI Taxonomy" id="380021"/>
    <lineage>
        <taxon>Bacteria</taxon>
        <taxon>Pseudomonadati</taxon>
        <taxon>Pseudomonadota</taxon>
        <taxon>Gammaproteobacteria</taxon>
        <taxon>Pseudomonadales</taxon>
        <taxon>Pseudomonadaceae</taxon>
        <taxon>Pseudomonas</taxon>
    </lineage>
</organism>
<evidence type="ECO:0000259" key="3">
    <source>
        <dbReference type="Pfam" id="PF20703"/>
    </source>
</evidence>
<dbReference type="GO" id="GO:0031929">
    <property type="term" value="P:TOR signaling"/>
    <property type="evidence" value="ECO:0007669"/>
    <property type="project" value="InterPro"/>
</dbReference>
<evidence type="ECO:0000256" key="2">
    <source>
        <dbReference type="PROSITE-ProRule" id="PRU00221"/>
    </source>
</evidence>
<evidence type="ECO:0000256" key="1">
    <source>
        <dbReference type="ARBA" id="ARBA00009890"/>
    </source>
</evidence>
<dbReference type="InterPro" id="IPR001680">
    <property type="entry name" value="WD40_rpt"/>
</dbReference>
<accession>A0A9Q6IAD9</accession>
<dbReference type="InterPro" id="IPR049052">
    <property type="entry name" value="nSTAND1"/>
</dbReference>
<dbReference type="Pfam" id="PF20703">
    <property type="entry name" value="nSTAND1"/>
    <property type="match status" value="1"/>
</dbReference>
<dbReference type="GO" id="GO:0032956">
    <property type="term" value="P:regulation of actin cytoskeleton organization"/>
    <property type="evidence" value="ECO:0007669"/>
    <property type="project" value="TreeGrafter"/>
</dbReference>